<protein>
    <submittedName>
        <fullName evidence="2">Uncharacterized protein</fullName>
    </submittedName>
</protein>
<dbReference type="Proteomes" id="UP000887565">
    <property type="component" value="Unplaced"/>
</dbReference>
<organism evidence="1 2">
    <name type="scientific">Romanomermis culicivorax</name>
    <name type="common">Nematode worm</name>
    <dbReference type="NCBI Taxonomy" id="13658"/>
    <lineage>
        <taxon>Eukaryota</taxon>
        <taxon>Metazoa</taxon>
        <taxon>Ecdysozoa</taxon>
        <taxon>Nematoda</taxon>
        <taxon>Enoplea</taxon>
        <taxon>Dorylaimia</taxon>
        <taxon>Mermithida</taxon>
        <taxon>Mermithoidea</taxon>
        <taxon>Mermithidae</taxon>
        <taxon>Romanomermis</taxon>
    </lineage>
</organism>
<name>A0A915KR27_ROMCU</name>
<sequence>MPPIPIPPAPPMGIFSSLGNSLVAVSRNSSNLSDFFRRRHRLGHLFESIDDSFDGRHYTTSNFNWIGPFAYRIEALPSDSMSEYGRARGPVASFLVGFVGNILEDNSTALATVTPSFVIFGPPQLCSMITLRP</sequence>
<accession>A0A915KR27</accession>
<proteinExistence type="predicted"/>
<evidence type="ECO:0000313" key="2">
    <source>
        <dbReference type="WBParaSite" id="nRc.2.0.1.t41211-RA"/>
    </source>
</evidence>
<reference evidence="2" key="1">
    <citation type="submission" date="2022-11" db="UniProtKB">
        <authorList>
            <consortium name="WormBaseParasite"/>
        </authorList>
    </citation>
    <scope>IDENTIFICATION</scope>
</reference>
<dbReference type="AlphaFoldDB" id="A0A915KR27"/>
<evidence type="ECO:0000313" key="1">
    <source>
        <dbReference type="Proteomes" id="UP000887565"/>
    </source>
</evidence>
<dbReference type="WBParaSite" id="nRc.2.0.1.t41211-RA">
    <property type="protein sequence ID" value="nRc.2.0.1.t41211-RA"/>
    <property type="gene ID" value="nRc.2.0.1.g41211"/>
</dbReference>
<keyword evidence="1" id="KW-1185">Reference proteome</keyword>